<dbReference type="PANTHER" id="PTHR30266:SF2">
    <property type="entry name" value="LARGE-CONDUCTANCE MECHANOSENSITIVE CHANNEL"/>
    <property type="match status" value="1"/>
</dbReference>
<dbReference type="GO" id="GO:0005886">
    <property type="term" value="C:plasma membrane"/>
    <property type="evidence" value="ECO:0007669"/>
    <property type="project" value="UniProtKB-SubCell"/>
</dbReference>
<dbReference type="SUPFAM" id="SSF81330">
    <property type="entry name" value="Gated mechanosensitive channel"/>
    <property type="match status" value="1"/>
</dbReference>
<evidence type="ECO:0000256" key="3">
    <source>
        <dbReference type="ARBA" id="ARBA00022448"/>
    </source>
</evidence>
<feature type="transmembrane region" description="Helical" evidence="10">
    <location>
        <begin position="20"/>
        <end position="38"/>
    </location>
</feature>
<comment type="subcellular location">
    <subcellularLocation>
        <location evidence="1 10">Cell membrane</location>
        <topology evidence="1 10">Multi-pass membrane protein</topology>
    </subcellularLocation>
</comment>
<organism evidence="11 12">
    <name type="scientific">Candidatus Wallbacteria bacterium GWC2_49_35</name>
    <dbReference type="NCBI Taxonomy" id="1817813"/>
    <lineage>
        <taxon>Bacteria</taxon>
        <taxon>Candidatus Walliibacteriota</taxon>
    </lineage>
</organism>
<keyword evidence="7 10" id="KW-0406">Ion transport</keyword>
<keyword evidence="9 10" id="KW-0407">Ion channel</keyword>
<evidence type="ECO:0000256" key="5">
    <source>
        <dbReference type="ARBA" id="ARBA00022692"/>
    </source>
</evidence>
<evidence type="ECO:0000256" key="1">
    <source>
        <dbReference type="ARBA" id="ARBA00004651"/>
    </source>
</evidence>
<dbReference type="NCBIfam" id="NF001843">
    <property type="entry name" value="PRK00567.1-4"/>
    <property type="match status" value="1"/>
</dbReference>
<keyword evidence="6 10" id="KW-1133">Transmembrane helix</keyword>
<accession>A0A1F7WGZ1</accession>
<keyword evidence="8 10" id="KW-0472">Membrane</keyword>
<name>A0A1F7WGZ1_9BACT</name>
<evidence type="ECO:0000256" key="9">
    <source>
        <dbReference type="ARBA" id="ARBA00023303"/>
    </source>
</evidence>
<proteinExistence type="inferred from homology"/>
<evidence type="ECO:0000313" key="12">
    <source>
        <dbReference type="Proteomes" id="UP000178735"/>
    </source>
</evidence>
<evidence type="ECO:0000256" key="8">
    <source>
        <dbReference type="ARBA" id="ARBA00023136"/>
    </source>
</evidence>
<evidence type="ECO:0000256" key="4">
    <source>
        <dbReference type="ARBA" id="ARBA00022475"/>
    </source>
</evidence>
<gene>
    <name evidence="10 11" type="primary">mscL</name>
    <name evidence="11" type="ORF">A2008_13015</name>
</gene>
<dbReference type="InterPro" id="IPR001185">
    <property type="entry name" value="MS_channel"/>
</dbReference>
<dbReference type="PANTHER" id="PTHR30266">
    <property type="entry name" value="MECHANOSENSITIVE CHANNEL MSCL"/>
    <property type="match status" value="1"/>
</dbReference>
<keyword evidence="3 10" id="KW-0813">Transport</keyword>
<protein>
    <recommendedName>
        <fullName evidence="10">Large-conductance mechanosensitive channel</fullName>
    </recommendedName>
</protein>
<evidence type="ECO:0000256" key="10">
    <source>
        <dbReference type="HAMAP-Rule" id="MF_00115"/>
    </source>
</evidence>
<dbReference type="Gene3D" id="1.10.1200.120">
    <property type="entry name" value="Large-conductance mechanosensitive channel, MscL, domain 1"/>
    <property type="match status" value="1"/>
</dbReference>
<evidence type="ECO:0000256" key="7">
    <source>
        <dbReference type="ARBA" id="ARBA00023065"/>
    </source>
</evidence>
<evidence type="ECO:0000313" key="11">
    <source>
        <dbReference type="EMBL" id="OGM01468.1"/>
    </source>
</evidence>
<dbReference type="GO" id="GO:0008381">
    <property type="term" value="F:mechanosensitive monoatomic ion channel activity"/>
    <property type="evidence" value="ECO:0007669"/>
    <property type="project" value="UniProtKB-UniRule"/>
</dbReference>
<dbReference type="HAMAP" id="MF_00115">
    <property type="entry name" value="MscL"/>
    <property type="match status" value="1"/>
</dbReference>
<dbReference type="InterPro" id="IPR037673">
    <property type="entry name" value="MSC/AndL"/>
</dbReference>
<dbReference type="AlphaFoldDB" id="A0A1F7WGZ1"/>
<dbReference type="PRINTS" id="PR01264">
    <property type="entry name" value="MECHCHANNEL"/>
</dbReference>
<comment type="caution">
    <text evidence="11">The sequence shown here is derived from an EMBL/GenBank/DDBJ whole genome shotgun (WGS) entry which is preliminary data.</text>
</comment>
<dbReference type="STRING" id="1817813.A2008_13015"/>
<keyword evidence="4 10" id="KW-1003">Cell membrane</keyword>
<feature type="transmembrane region" description="Helical" evidence="10">
    <location>
        <begin position="84"/>
        <end position="102"/>
    </location>
</feature>
<dbReference type="NCBIfam" id="TIGR00220">
    <property type="entry name" value="mscL"/>
    <property type="match status" value="1"/>
</dbReference>
<reference evidence="11 12" key="1">
    <citation type="journal article" date="2016" name="Nat. Commun.">
        <title>Thousands of microbial genomes shed light on interconnected biogeochemical processes in an aquifer system.</title>
        <authorList>
            <person name="Anantharaman K."/>
            <person name="Brown C.T."/>
            <person name="Hug L.A."/>
            <person name="Sharon I."/>
            <person name="Castelle C.J."/>
            <person name="Probst A.J."/>
            <person name="Thomas B.C."/>
            <person name="Singh A."/>
            <person name="Wilkins M.J."/>
            <person name="Karaoz U."/>
            <person name="Brodie E.L."/>
            <person name="Williams K.H."/>
            <person name="Hubbard S.S."/>
            <person name="Banfield J.F."/>
        </authorList>
    </citation>
    <scope>NUCLEOTIDE SEQUENCE [LARGE SCALE GENOMIC DNA]</scope>
</reference>
<dbReference type="InterPro" id="IPR019823">
    <property type="entry name" value="Mechanosensitive_channel_CS"/>
</dbReference>
<comment type="similarity">
    <text evidence="2 10">Belongs to the MscL family.</text>
</comment>
<evidence type="ECO:0000256" key="6">
    <source>
        <dbReference type="ARBA" id="ARBA00022989"/>
    </source>
</evidence>
<dbReference type="Pfam" id="PF01741">
    <property type="entry name" value="MscL"/>
    <property type="match status" value="1"/>
</dbReference>
<sequence>MGFISEFREFAVKGNVMDMAVGVIIGGAFGKIIASAVSDVIMPPIGLLTGGVNFTEIKLTMKNAVIDAAGKVVNPPVTLNIGNFLQVMVDFAILAFAVFLLVKMINTLKKRVGDEAPPPAPSEPPKQELLLAEIRDLLKRK</sequence>
<evidence type="ECO:0000256" key="2">
    <source>
        <dbReference type="ARBA" id="ARBA00007254"/>
    </source>
</evidence>
<comment type="subunit">
    <text evidence="10">Homopentamer.</text>
</comment>
<dbReference type="InterPro" id="IPR036019">
    <property type="entry name" value="MscL_channel"/>
</dbReference>
<dbReference type="PROSITE" id="PS01327">
    <property type="entry name" value="MSCL"/>
    <property type="match status" value="1"/>
</dbReference>
<comment type="function">
    <text evidence="10">Channel that opens in response to stretch forces in the membrane lipid bilayer. May participate in the regulation of osmotic pressure changes within the cell.</text>
</comment>
<dbReference type="Proteomes" id="UP000178735">
    <property type="component" value="Unassembled WGS sequence"/>
</dbReference>
<dbReference type="EMBL" id="MGFH01000236">
    <property type="protein sequence ID" value="OGM01468.1"/>
    <property type="molecule type" value="Genomic_DNA"/>
</dbReference>
<keyword evidence="5 10" id="KW-0812">Transmembrane</keyword>